<dbReference type="InterPro" id="IPR018392">
    <property type="entry name" value="LysM"/>
</dbReference>
<dbReference type="InterPro" id="IPR011055">
    <property type="entry name" value="Dup_hybrid_motif"/>
</dbReference>
<dbReference type="OrthoDB" id="9814460at2"/>
<dbReference type="RefSeq" id="WP_155477696.1">
    <property type="nucleotide sequence ID" value="NZ_WNKU01000030.1"/>
</dbReference>
<evidence type="ECO:0000313" key="5">
    <source>
        <dbReference type="EMBL" id="MTV50618.1"/>
    </source>
</evidence>
<evidence type="ECO:0000256" key="2">
    <source>
        <dbReference type="SAM" id="Phobius"/>
    </source>
</evidence>
<dbReference type="SUPFAM" id="SSF54106">
    <property type="entry name" value="LysM domain"/>
    <property type="match status" value="1"/>
</dbReference>
<dbReference type="CDD" id="cd00118">
    <property type="entry name" value="LysM"/>
    <property type="match status" value="1"/>
</dbReference>
<dbReference type="CDD" id="cd12797">
    <property type="entry name" value="M23_peptidase"/>
    <property type="match status" value="1"/>
</dbReference>
<evidence type="ECO:0000259" key="4">
    <source>
        <dbReference type="PROSITE" id="PS51782"/>
    </source>
</evidence>
<protein>
    <submittedName>
        <fullName evidence="5">Peptidoglycan DD-metalloendopeptidase family protein</fullName>
    </submittedName>
</protein>
<dbReference type="Pfam" id="PF07501">
    <property type="entry name" value="G5"/>
    <property type="match status" value="1"/>
</dbReference>
<dbReference type="SUPFAM" id="SSF51261">
    <property type="entry name" value="Duplicated hybrid motif"/>
    <property type="match status" value="1"/>
</dbReference>
<dbReference type="PROSITE" id="PS51782">
    <property type="entry name" value="LYSM"/>
    <property type="match status" value="1"/>
</dbReference>
<evidence type="ECO:0000313" key="6">
    <source>
        <dbReference type="Proteomes" id="UP000430670"/>
    </source>
</evidence>
<dbReference type="PANTHER" id="PTHR21666">
    <property type="entry name" value="PEPTIDASE-RELATED"/>
    <property type="match status" value="1"/>
</dbReference>
<dbReference type="Pfam" id="PF01551">
    <property type="entry name" value="Peptidase_M23"/>
    <property type="match status" value="1"/>
</dbReference>
<dbReference type="Pfam" id="PF01476">
    <property type="entry name" value="LysM"/>
    <property type="match status" value="1"/>
</dbReference>
<name>A0A6I3SNP1_HELMO</name>
<comment type="caution">
    <text evidence="5">The sequence shown here is derived from an EMBL/GenBank/DDBJ whole genome shotgun (WGS) entry which is preliminary data.</text>
</comment>
<organism evidence="5 6">
    <name type="scientific">Heliobacterium mobile</name>
    <name type="common">Heliobacillus mobilis</name>
    <dbReference type="NCBI Taxonomy" id="28064"/>
    <lineage>
        <taxon>Bacteria</taxon>
        <taxon>Bacillati</taxon>
        <taxon>Bacillota</taxon>
        <taxon>Clostridia</taxon>
        <taxon>Eubacteriales</taxon>
        <taxon>Heliobacteriaceae</taxon>
        <taxon>Heliobacterium</taxon>
    </lineage>
</organism>
<dbReference type="InterPro" id="IPR016047">
    <property type="entry name" value="M23ase_b-sheet_dom"/>
</dbReference>
<feature type="transmembrane region" description="Helical" evidence="2">
    <location>
        <begin position="42"/>
        <end position="63"/>
    </location>
</feature>
<dbReference type="InterPro" id="IPR036779">
    <property type="entry name" value="LysM_dom_sf"/>
</dbReference>
<dbReference type="InterPro" id="IPR050570">
    <property type="entry name" value="Cell_wall_metabolism_enzyme"/>
</dbReference>
<gene>
    <name evidence="5" type="ORF">GJ688_16900</name>
</gene>
<dbReference type="InterPro" id="IPR011098">
    <property type="entry name" value="G5_dom"/>
</dbReference>
<keyword evidence="2" id="KW-1133">Transmembrane helix</keyword>
<keyword evidence="2" id="KW-0472">Membrane</keyword>
<dbReference type="Gene3D" id="2.70.70.10">
    <property type="entry name" value="Glucose Permease (Domain IIA)"/>
    <property type="match status" value="1"/>
</dbReference>
<dbReference type="PROSITE" id="PS51109">
    <property type="entry name" value="G5"/>
    <property type="match status" value="1"/>
</dbReference>
<dbReference type="AlphaFoldDB" id="A0A6I3SNP1"/>
<dbReference type="PANTHER" id="PTHR21666:SF270">
    <property type="entry name" value="MUREIN HYDROLASE ACTIVATOR ENVC"/>
    <property type="match status" value="1"/>
</dbReference>
<dbReference type="EMBL" id="WNKU01000030">
    <property type="protein sequence ID" value="MTV50618.1"/>
    <property type="molecule type" value="Genomic_DNA"/>
</dbReference>
<sequence>MSKKDFLTEKISGIQQKWSEVVADVKAIDLQNWRESKGLLRIARGTGVLVVAGALIFTGVHGASFNSMSGAAQVAEDQNAMTKACRIVIDGQPVFIAASREEAEKIVKDAIDYFSVGQISSPGVEVVDVKVKQKITYEDVEVPKGQVQTATDIKKLLVEGKGEKVRYVVQQGDTLWSVATKNNMSWLALIKSNPQLADENKLKIGQEINLNRPTYYLNVATTYKSTVQEDIPYPTKVEKSDDVRPGGVQVKQEGVRGTKLATYLLTKENNYLVEQNLTEEKVLKEPVQRLEVRGNNRVQLASRGTSRARGTYSGGGSGTLSWPVAGHRITSGFGYRGGREFHPAIDIDLETGDPVYAAADGTVISAGWAGNYGKCIIIDHGGMTTRYAHLSSIEVGEGQTVSRGSEIGKGGATGRAYGSHLHFEVNDGGVKNPLNYLN</sequence>
<evidence type="ECO:0000259" key="3">
    <source>
        <dbReference type="PROSITE" id="PS51109"/>
    </source>
</evidence>
<proteinExistence type="predicted"/>
<dbReference type="Proteomes" id="UP000430670">
    <property type="component" value="Unassembled WGS sequence"/>
</dbReference>
<dbReference type="Gene3D" id="2.20.230.10">
    <property type="entry name" value="Resuscitation-promoting factor rpfb"/>
    <property type="match status" value="1"/>
</dbReference>
<dbReference type="SMART" id="SM00257">
    <property type="entry name" value="LysM"/>
    <property type="match status" value="1"/>
</dbReference>
<feature type="domain" description="G5" evidence="3">
    <location>
        <begin position="217"/>
        <end position="297"/>
    </location>
</feature>
<dbReference type="GO" id="GO:0004222">
    <property type="term" value="F:metalloendopeptidase activity"/>
    <property type="evidence" value="ECO:0007669"/>
    <property type="project" value="TreeGrafter"/>
</dbReference>
<dbReference type="SMART" id="SM01208">
    <property type="entry name" value="G5"/>
    <property type="match status" value="1"/>
</dbReference>
<feature type="domain" description="LysM" evidence="4">
    <location>
        <begin position="165"/>
        <end position="210"/>
    </location>
</feature>
<reference evidence="5 6" key="1">
    <citation type="submission" date="2019-11" db="EMBL/GenBank/DDBJ databases">
        <title>Whole-genome sequence of a the green, strictly anaerobic photosynthetic bacterium Heliobacillus mobilis DSM 6151.</title>
        <authorList>
            <person name="Kyndt J.A."/>
            <person name="Meyer T.E."/>
        </authorList>
    </citation>
    <scope>NUCLEOTIDE SEQUENCE [LARGE SCALE GENOMIC DNA]</scope>
    <source>
        <strain evidence="5 6">DSM 6151</strain>
    </source>
</reference>
<keyword evidence="1" id="KW-0732">Signal</keyword>
<dbReference type="Gene3D" id="3.10.350.10">
    <property type="entry name" value="LysM domain"/>
    <property type="match status" value="1"/>
</dbReference>
<keyword evidence="6" id="KW-1185">Reference proteome</keyword>
<evidence type="ECO:0000256" key="1">
    <source>
        <dbReference type="ARBA" id="ARBA00022729"/>
    </source>
</evidence>
<keyword evidence="2" id="KW-0812">Transmembrane</keyword>
<accession>A0A6I3SNP1</accession>